<dbReference type="RefSeq" id="WP_378312225.1">
    <property type="nucleotide sequence ID" value="NZ_JBHUKS010000033.1"/>
</dbReference>
<proteinExistence type="predicted"/>
<feature type="domain" description="N-acetyltransferase" evidence="1">
    <location>
        <begin position="137"/>
        <end position="264"/>
    </location>
</feature>
<organism evidence="2 3">
    <name type="scientific">Amycolatopsis silviterrae</name>
    <dbReference type="NCBI Taxonomy" id="1656914"/>
    <lineage>
        <taxon>Bacteria</taxon>
        <taxon>Bacillati</taxon>
        <taxon>Actinomycetota</taxon>
        <taxon>Actinomycetes</taxon>
        <taxon>Pseudonocardiales</taxon>
        <taxon>Pseudonocardiaceae</taxon>
        <taxon>Amycolatopsis</taxon>
    </lineage>
</organism>
<dbReference type="Gene3D" id="3.40.630.30">
    <property type="match status" value="1"/>
</dbReference>
<reference evidence="3" key="1">
    <citation type="journal article" date="2019" name="Int. J. Syst. Evol. Microbiol.">
        <title>The Global Catalogue of Microorganisms (GCM) 10K type strain sequencing project: providing services to taxonomists for standard genome sequencing and annotation.</title>
        <authorList>
            <consortium name="The Broad Institute Genomics Platform"/>
            <consortium name="The Broad Institute Genome Sequencing Center for Infectious Disease"/>
            <person name="Wu L."/>
            <person name="Ma J."/>
        </authorList>
    </citation>
    <scope>NUCLEOTIDE SEQUENCE [LARGE SCALE GENOMIC DNA]</scope>
    <source>
        <strain evidence="3">CGMCC 4.7641</strain>
    </source>
</reference>
<dbReference type="InterPro" id="IPR000182">
    <property type="entry name" value="GNAT_dom"/>
</dbReference>
<dbReference type="SUPFAM" id="SSF55729">
    <property type="entry name" value="Acyl-CoA N-acyltransferases (Nat)"/>
    <property type="match status" value="1"/>
</dbReference>
<dbReference type="Pfam" id="PF00583">
    <property type="entry name" value="Acetyltransf_1"/>
    <property type="match status" value="1"/>
</dbReference>
<dbReference type="EMBL" id="JBHUKS010000033">
    <property type="protein sequence ID" value="MFD2473608.1"/>
    <property type="molecule type" value="Genomic_DNA"/>
</dbReference>
<dbReference type="InterPro" id="IPR016181">
    <property type="entry name" value="Acyl_CoA_acyltransferase"/>
</dbReference>
<dbReference type="PROSITE" id="PS51186">
    <property type="entry name" value="GNAT"/>
    <property type="match status" value="1"/>
</dbReference>
<sequence>MDTLRFTAGEPAVRISRVEPGLWQALDDDGRLAGRGETSIRPDGRVFLSIDAWHRSVFDQLAREMLAALPETVHTVVDETDRELLDGWQEAGLTIRRREWEYVVPTDPRVTGPVLLPPGVTIVPAGAAEDGPLRELDRVVRAEVEATVGWSEMPAEVLPRPAGDTVVDPSKYAVAVADGEYAGFVRVVQVRRLPRIGLIAVRANRQRRGIARVLMIHTLRDLHRAGITTASAEVNEASEAAAALFESVGARRANSTVELVRHGR</sequence>
<accession>A0ABW5HJU6</accession>
<keyword evidence="3" id="KW-1185">Reference proteome</keyword>
<dbReference type="Proteomes" id="UP001597483">
    <property type="component" value="Unassembled WGS sequence"/>
</dbReference>
<evidence type="ECO:0000313" key="3">
    <source>
        <dbReference type="Proteomes" id="UP001597483"/>
    </source>
</evidence>
<dbReference type="GO" id="GO:0016746">
    <property type="term" value="F:acyltransferase activity"/>
    <property type="evidence" value="ECO:0007669"/>
    <property type="project" value="UniProtKB-KW"/>
</dbReference>
<evidence type="ECO:0000259" key="1">
    <source>
        <dbReference type="PROSITE" id="PS51186"/>
    </source>
</evidence>
<protein>
    <submittedName>
        <fullName evidence="2">GNAT family N-acetyltransferase</fullName>
        <ecNumber evidence="2">2.3.1.-</ecNumber>
    </submittedName>
</protein>
<keyword evidence="2" id="KW-0808">Transferase</keyword>
<dbReference type="CDD" id="cd04301">
    <property type="entry name" value="NAT_SF"/>
    <property type="match status" value="1"/>
</dbReference>
<dbReference type="EC" id="2.3.1.-" evidence="2"/>
<keyword evidence="2" id="KW-0012">Acyltransferase</keyword>
<name>A0ABW5HJU6_9PSEU</name>
<evidence type="ECO:0000313" key="2">
    <source>
        <dbReference type="EMBL" id="MFD2473608.1"/>
    </source>
</evidence>
<gene>
    <name evidence="2" type="ORF">ACFSVL_39840</name>
</gene>
<comment type="caution">
    <text evidence="2">The sequence shown here is derived from an EMBL/GenBank/DDBJ whole genome shotgun (WGS) entry which is preliminary data.</text>
</comment>